<keyword evidence="5 8" id="KW-1133">Transmembrane helix</keyword>
<evidence type="ECO:0000256" key="6">
    <source>
        <dbReference type="ARBA" id="ARBA00023136"/>
    </source>
</evidence>
<feature type="transmembrane region" description="Helical" evidence="8">
    <location>
        <begin position="111"/>
        <end position="130"/>
    </location>
</feature>
<keyword evidence="2" id="KW-0813">Transport</keyword>
<feature type="transmembrane region" description="Helical" evidence="8">
    <location>
        <begin position="296"/>
        <end position="313"/>
    </location>
</feature>
<feature type="compositionally biased region" description="Low complexity" evidence="7">
    <location>
        <begin position="413"/>
        <end position="427"/>
    </location>
</feature>
<dbReference type="EMBL" id="JACTVM010000005">
    <property type="protein sequence ID" value="MBC9227641.1"/>
    <property type="molecule type" value="Genomic_DNA"/>
</dbReference>
<evidence type="ECO:0000256" key="3">
    <source>
        <dbReference type="ARBA" id="ARBA00022475"/>
    </source>
</evidence>
<dbReference type="PANTHER" id="PTHR23513:SF11">
    <property type="entry name" value="STAPHYLOFERRIN A TRANSPORTER"/>
    <property type="match status" value="1"/>
</dbReference>
<feature type="transmembrane region" description="Helical" evidence="8">
    <location>
        <begin position="84"/>
        <end position="105"/>
    </location>
</feature>
<comment type="caution">
    <text evidence="10">The sequence shown here is derived from an EMBL/GenBank/DDBJ whole genome shotgun (WGS) entry which is preliminary data.</text>
</comment>
<dbReference type="SUPFAM" id="SSF103473">
    <property type="entry name" value="MFS general substrate transporter"/>
    <property type="match status" value="1"/>
</dbReference>
<feature type="transmembrane region" description="Helical" evidence="8">
    <location>
        <begin position="27"/>
        <end position="45"/>
    </location>
</feature>
<sequence>MGTPTAPRSSWALLVDRRFGPFVVGKGMAFTGVWIHHIVTAVLAWQFTHSAIWVAAVSVVHFIPQVVLAPVIGPLSDRSSRGRLVAYGRVFCIAGTGGLGAWLWLMGEDRTGITGVLLFSLVAGIGFSVSGPAMQAMVSDLVRPNEVGRAVAIDSVPTMFGRAAGPAIGAVLATTLGAPAALGLAALGHVVFGVVAVVIARNDAPTRAASAGGSFRDGLAYIRRNPVVALLLIGVTAVGLGADPVVTLAPAIAHDMHAPEAFVGYIGSAFGVGALLGSAVSTIFNSGGRLQKAPTIGLSVLAAGSLAVPLLASPTAVCVAFFLAGIGFTVAFSGCTAMLHQVVPAEFRGRVMSLWLIAFMGSRPLASVLNGIVADTLGADWAMVMMAIIVGIAAVACLPVMLRRLTRDGVSEGATSRGAASRGARSSRGARRRPR</sequence>
<evidence type="ECO:0000256" key="7">
    <source>
        <dbReference type="SAM" id="MobiDB-lite"/>
    </source>
</evidence>
<dbReference type="InterPro" id="IPR036259">
    <property type="entry name" value="MFS_trans_sf"/>
</dbReference>
<comment type="subcellular location">
    <subcellularLocation>
        <location evidence="1">Cell membrane</location>
        <topology evidence="1">Multi-pass membrane protein</topology>
    </subcellularLocation>
</comment>
<reference evidence="10" key="1">
    <citation type="submission" date="2020-09" db="EMBL/GenBank/DDBJ databases">
        <title>Novel species in genus Aeromicrobium.</title>
        <authorList>
            <person name="Zhang G."/>
        </authorList>
    </citation>
    <scope>NUCLEOTIDE SEQUENCE</scope>
    <source>
        <strain evidence="10">Zg-636</strain>
    </source>
</reference>
<dbReference type="GO" id="GO:0022857">
    <property type="term" value="F:transmembrane transporter activity"/>
    <property type="evidence" value="ECO:0007669"/>
    <property type="project" value="InterPro"/>
</dbReference>
<evidence type="ECO:0000313" key="10">
    <source>
        <dbReference type="EMBL" id="MBC9227641.1"/>
    </source>
</evidence>
<feature type="region of interest" description="Disordered" evidence="7">
    <location>
        <begin position="413"/>
        <end position="435"/>
    </location>
</feature>
<keyword evidence="3" id="KW-1003">Cell membrane</keyword>
<keyword evidence="6 8" id="KW-0472">Membrane</keyword>
<evidence type="ECO:0000313" key="11">
    <source>
        <dbReference type="Proteomes" id="UP000620591"/>
    </source>
</evidence>
<evidence type="ECO:0000256" key="5">
    <source>
        <dbReference type="ARBA" id="ARBA00022989"/>
    </source>
</evidence>
<feature type="transmembrane region" description="Helical" evidence="8">
    <location>
        <begin position="351"/>
        <end position="369"/>
    </location>
</feature>
<dbReference type="AlphaFoldDB" id="A0A8I0EWE6"/>
<evidence type="ECO:0000256" key="1">
    <source>
        <dbReference type="ARBA" id="ARBA00004651"/>
    </source>
</evidence>
<feature type="transmembrane region" description="Helical" evidence="8">
    <location>
        <begin position="221"/>
        <end position="242"/>
    </location>
</feature>
<gene>
    <name evidence="10" type="ORF">IBG24_15085</name>
</gene>
<feature type="transmembrane region" description="Helical" evidence="8">
    <location>
        <begin position="381"/>
        <end position="402"/>
    </location>
</feature>
<feature type="transmembrane region" description="Helical" evidence="8">
    <location>
        <begin position="180"/>
        <end position="200"/>
    </location>
</feature>
<dbReference type="PROSITE" id="PS50850">
    <property type="entry name" value="MFS"/>
    <property type="match status" value="1"/>
</dbReference>
<organism evidence="10 11">
    <name type="scientific">Aeromicrobium senzhongii</name>
    <dbReference type="NCBI Taxonomy" id="2663859"/>
    <lineage>
        <taxon>Bacteria</taxon>
        <taxon>Bacillati</taxon>
        <taxon>Actinomycetota</taxon>
        <taxon>Actinomycetes</taxon>
        <taxon>Propionibacteriales</taxon>
        <taxon>Nocardioidaceae</taxon>
        <taxon>Aeromicrobium</taxon>
    </lineage>
</organism>
<protein>
    <submittedName>
        <fullName evidence="10">MFS transporter</fullName>
    </submittedName>
</protein>
<feature type="transmembrane region" description="Helical" evidence="8">
    <location>
        <begin position="51"/>
        <end position="72"/>
    </location>
</feature>
<evidence type="ECO:0000259" key="9">
    <source>
        <dbReference type="PROSITE" id="PS50850"/>
    </source>
</evidence>
<accession>A0A8I0EWE6</accession>
<dbReference type="Proteomes" id="UP000620591">
    <property type="component" value="Unassembled WGS sequence"/>
</dbReference>
<dbReference type="Pfam" id="PF05977">
    <property type="entry name" value="MFS_3"/>
    <property type="match status" value="1"/>
</dbReference>
<evidence type="ECO:0000256" key="8">
    <source>
        <dbReference type="SAM" id="Phobius"/>
    </source>
</evidence>
<feature type="domain" description="Major facilitator superfamily (MFS) profile" evidence="9">
    <location>
        <begin position="227"/>
        <end position="435"/>
    </location>
</feature>
<proteinExistence type="predicted"/>
<evidence type="ECO:0000256" key="4">
    <source>
        <dbReference type="ARBA" id="ARBA00022692"/>
    </source>
</evidence>
<dbReference type="InterPro" id="IPR020846">
    <property type="entry name" value="MFS_dom"/>
</dbReference>
<dbReference type="CDD" id="cd06173">
    <property type="entry name" value="MFS_MefA_like"/>
    <property type="match status" value="1"/>
</dbReference>
<dbReference type="GO" id="GO:0005886">
    <property type="term" value="C:plasma membrane"/>
    <property type="evidence" value="ECO:0007669"/>
    <property type="project" value="UniProtKB-SubCell"/>
</dbReference>
<dbReference type="RefSeq" id="WP_187770090.1">
    <property type="nucleotide sequence ID" value="NZ_JACTVM010000005.1"/>
</dbReference>
<dbReference type="InterPro" id="IPR010290">
    <property type="entry name" value="TM_effector"/>
</dbReference>
<dbReference type="PANTHER" id="PTHR23513">
    <property type="entry name" value="INTEGRAL MEMBRANE EFFLUX PROTEIN-RELATED"/>
    <property type="match status" value="1"/>
</dbReference>
<keyword evidence="4 8" id="KW-0812">Transmembrane</keyword>
<feature type="transmembrane region" description="Helical" evidence="8">
    <location>
        <begin position="262"/>
        <end position="284"/>
    </location>
</feature>
<evidence type="ECO:0000256" key="2">
    <source>
        <dbReference type="ARBA" id="ARBA00022448"/>
    </source>
</evidence>
<name>A0A8I0EWE6_9ACTN</name>
<dbReference type="Gene3D" id="1.20.1250.20">
    <property type="entry name" value="MFS general substrate transporter like domains"/>
    <property type="match status" value="1"/>
</dbReference>
<feature type="transmembrane region" description="Helical" evidence="8">
    <location>
        <begin position="319"/>
        <end position="339"/>
    </location>
</feature>